<dbReference type="EMBL" id="JBITYG010000007">
    <property type="protein sequence ID" value="MFI9103799.1"/>
    <property type="molecule type" value="Genomic_DNA"/>
</dbReference>
<name>A0ABW8CBK5_9ACTN</name>
<evidence type="ECO:0000313" key="1">
    <source>
        <dbReference type="EMBL" id="MFI9103799.1"/>
    </source>
</evidence>
<keyword evidence="2" id="KW-1185">Reference proteome</keyword>
<comment type="caution">
    <text evidence="1">The sequence shown here is derived from an EMBL/GenBank/DDBJ whole genome shotgun (WGS) entry which is preliminary data.</text>
</comment>
<proteinExistence type="predicted"/>
<accession>A0ABW8CBK5</accession>
<protein>
    <submittedName>
        <fullName evidence="1">Uncharacterized protein</fullName>
    </submittedName>
</protein>
<reference evidence="1 2" key="1">
    <citation type="submission" date="2024-10" db="EMBL/GenBank/DDBJ databases">
        <title>The Natural Products Discovery Center: Release of the First 8490 Sequenced Strains for Exploring Actinobacteria Biosynthetic Diversity.</title>
        <authorList>
            <person name="Kalkreuter E."/>
            <person name="Kautsar S.A."/>
            <person name="Yang D."/>
            <person name="Bader C.D."/>
            <person name="Teijaro C.N."/>
            <person name="Fluegel L."/>
            <person name="Davis C.M."/>
            <person name="Simpson J.R."/>
            <person name="Lauterbach L."/>
            <person name="Steele A.D."/>
            <person name="Gui C."/>
            <person name="Meng S."/>
            <person name="Li G."/>
            <person name="Viehrig K."/>
            <person name="Ye F."/>
            <person name="Su P."/>
            <person name="Kiefer A.F."/>
            <person name="Nichols A."/>
            <person name="Cepeda A.J."/>
            <person name="Yan W."/>
            <person name="Fan B."/>
            <person name="Jiang Y."/>
            <person name="Adhikari A."/>
            <person name="Zheng C.-J."/>
            <person name="Schuster L."/>
            <person name="Cowan T.M."/>
            <person name="Smanski M.J."/>
            <person name="Chevrette M.G."/>
            <person name="De Carvalho L.P.S."/>
            <person name="Shen B."/>
        </authorList>
    </citation>
    <scope>NUCLEOTIDE SEQUENCE [LARGE SCALE GENOMIC DNA]</scope>
    <source>
        <strain evidence="1 2">NPDC053399</strain>
    </source>
</reference>
<organism evidence="1 2">
    <name type="scientific">Streptomyces fildesensis</name>
    <dbReference type="NCBI Taxonomy" id="375757"/>
    <lineage>
        <taxon>Bacteria</taxon>
        <taxon>Bacillati</taxon>
        <taxon>Actinomycetota</taxon>
        <taxon>Actinomycetes</taxon>
        <taxon>Kitasatosporales</taxon>
        <taxon>Streptomycetaceae</taxon>
        <taxon>Streptomyces</taxon>
    </lineage>
</organism>
<sequence length="230" mass="24715">MDISMGDEPRRLTSCWLYWIAVPTGDQAGVMATLGLTQPTPVTFAEAETIIDEDGHGEAEGNPDGLSRVYVSPEVDGWTLVIGWWCDPCDGERDDEVLRRVTELSARYGRAQAYYYGAQGDGSAWLIAERGAVLRRYCATGEAEDDLFTLGEPLPLERARRNELGLSSSWGKAVGNDEGGSEWKSAAFHLAPKIAAALGISPLALTAETRVRGTGVLALTPQGAEAEPVT</sequence>
<dbReference type="RefSeq" id="WP_399653319.1">
    <property type="nucleotide sequence ID" value="NZ_JBITYG010000007.1"/>
</dbReference>
<dbReference type="Proteomes" id="UP001614394">
    <property type="component" value="Unassembled WGS sequence"/>
</dbReference>
<gene>
    <name evidence="1" type="ORF">ACIGXA_25070</name>
</gene>
<evidence type="ECO:0000313" key="2">
    <source>
        <dbReference type="Proteomes" id="UP001614394"/>
    </source>
</evidence>